<evidence type="ECO:0000313" key="1">
    <source>
        <dbReference type="EMBL" id="KPG05282.1"/>
    </source>
</evidence>
<dbReference type="KEGG" id="miz:BAB75_10295"/>
<reference evidence="3 4" key="1">
    <citation type="submission" date="2015-09" db="EMBL/GenBank/DDBJ databases">
        <title>Genome Sequences of Mycobacterium immunogenum Isolates, Recuperated from a Chloraminated Drinking Water Distribution System Simulator Subjected to Episodes of Nitrification.</title>
        <authorList>
            <person name="Gomez-Alvarez V."/>
            <person name="Revetta R.P."/>
        </authorList>
    </citation>
    <scope>NUCLEOTIDE SEQUENCE [LARGE SCALE GENOMIC DNA]</scope>
    <source>
        <strain evidence="1 3">H008</strain>
        <strain evidence="2 4">H076</strain>
    </source>
</reference>
<dbReference type="EMBL" id="LJFO01000015">
    <property type="protein sequence ID" value="KPG05282.1"/>
    <property type="molecule type" value="Genomic_DNA"/>
</dbReference>
<name>A0A7V8LLA4_9MYCO</name>
<gene>
    <name evidence="1" type="ORF">AN908_22855</name>
    <name evidence="2" type="ORF">AN912_17730</name>
</gene>
<evidence type="ECO:0000313" key="4">
    <source>
        <dbReference type="Proteomes" id="UP000037962"/>
    </source>
</evidence>
<evidence type="ECO:0000313" key="3">
    <source>
        <dbReference type="Proteomes" id="UP000037843"/>
    </source>
</evidence>
<dbReference type="Proteomes" id="UP000037962">
    <property type="component" value="Unassembled WGS sequence"/>
</dbReference>
<dbReference type="EMBL" id="LJFS01000023">
    <property type="protein sequence ID" value="KPG31409.1"/>
    <property type="molecule type" value="Genomic_DNA"/>
</dbReference>
<accession>A0A7V8LLA4</accession>
<sequence length="179" mass="20179">METALTTWFLWLVAGRAWAMQRGARWIIQQSARGATTCLLAVAAAAHSDRAFDKLLYCAIGAMIVDGLCLKTGNDREACREEAAFLRWVTKWEAFHGCSFPPYLKHLMADEIYRRVWMRGHVTGMVWIALQLFAFGPMAVKGAASTVPFFLLLLLREIVSRFGPFTVPVTGRWRPTVLL</sequence>
<dbReference type="Proteomes" id="UP000037843">
    <property type="component" value="Unassembled WGS sequence"/>
</dbReference>
<evidence type="ECO:0000313" key="2">
    <source>
        <dbReference type="EMBL" id="KPG31409.1"/>
    </source>
</evidence>
<dbReference type="AlphaFoldDB" id="A0A7V8LLA4"/>
<protein>
    <submittedName>
        <fullName evidence="1">Uncharacterized protein</fullName>
    </submittedName>
</protein>
<comment type="caution">
    <text evidence="1">The sequence shown here is derived from an EMBL/GenBank/DDBJ whole genome shotgun (WGS) entry which is preliminary data.</text>
</comment>
<organism evidence="1 3">
    <name type="scientific">Mycobacteroides immunogenum</name>
    <dbReference type="NCBI Taxonomy" id="83262"/>
    <lineage>
        <taxon>Bacteria</taxon>
        <taxon>Bacillati</taxon>
        <taxon>Actinomycetota</taxon>
        <taxon>Actinomycetes</taxon>
        <taxon>Mycobacteriales</taxon>
        <taxon>Mycobacteriaceae</taxon>
        <taxon>Mycobacteroides</taxon>
    </lineage>
</organism>
<keyword evidence="4" id="KW-1185">Reference proteome</keyword>
<proteinExistence type="predicted"/>